<organism evidence="2 3">
    <name type="scientific">Stylophora pistillata</name>
    <name type="common">Smooth cauliflower coral</name>
    <dbReference type="NCBI Taxonomy" id="50429"/>
    <lineage>
        <taxon>Eukaryota</taxon>
        <taxon>Metazoa</taxon>
        <taxon>Cnidaria</taxon>
        <taxon>Anthozoa</taxon>
        <taxon>Hexacorallia</taxon>
        <taxon>Scleractinia</taxon>
        <taxon>Astrocoeniina</taxon>
        <taxon>Pocilloporidae</taxon>
        <taxon>Stylophora</taxon>
    </lineage>
</organism>
<dbReference type="EMBL" id="LSMT01000169">
    <property type="protein sequence ID" value="PFX24708.1"/>
    <property type="molecule type" value="Genomic_DNA"/>
</dbReference>
<feature type="compositionally biased region" description="Acidic residues" evidence="1">
    <location>
        <begin position="10"/>
        <end position="20"/>
    </location>
</feature>
<protein>
    <submittedName>
        <fullName evidence="2">Uncharacterized protein</fullName>
    </submittedName>
</protein>
<evidence type="ECO:0000256" key="1">
    <source>
        <dbReference type="SAM" id="MobiDB-lite"/>
    </source>
</evidence>
<dbReference type="Proteomes" id="UP000225706">
    <property type="component" value="Unassembled WGS sequence"/>
</dbReference>
<evidence type="ECO:0000313" key="3">
    <source>
        <dbReference type="Proteomes" id="UP000225706"/>
    </source>
</evidence>
<feature type="compositionally biased region" description="Basic and acidic residues" evidence="1">
    <location>
        <begin position="29"/>
        <end position="43"/>
    </location>
</feature>
<proteinExistence type="predicted"/>
<feature type="region of interest" description="Disordered" evidence="1">
    <location>
        <begin position="1"/>
        <end position="115"/>
    </location>
</feature>
<evidence type="ECO:0000313" key="2">
    <source>
        <dbReference type="EMBL" id="PFX24708.1"/>
    </source>
</evidence>
<keyword evidence="3" id="KW-1185">Reference proteome</keyword>
<dbReference type="OrthoDB" id="5986210at2759"/>
<name>A0A2B4S807_STYPI</name>
<gene>
    <name evidence="2" type="ORF">AWC38_SpisGene10702</name>
</gene>
<accession>A0A2B4S807</accession>
<comment type="caution">
    <text evidence="2">The sequence shown here is derived from an EMBL/GenBank/DDBJ whole genome shotgun (WGS) entry which is preliminary data.</text>
</comment>
<feature type="compositionally biased region" description="Acidic residues" evidence="1">
    <location>
        <begin position="44"/>
        <end position="115"/>
    </location>
</feature>
<sequence length="245" mass="28142">MPRKRKHSSEEEEEEEEEVENNLRTKRRAAVEARDRVAAKEGASDDEDEEDDLDEDDDDDKDEDYEGEGVGDEEGDEEGDEDDEEEDENDGAVGAEGEDDEEDDEEVEDEDQEPDTVECILADLEEPTSDTPGYVLRKKDSPKKMELCFMGEMRETLVDATEVFQTHFEEKKLPVLQITKFDMIGDTSDTTQVDVLEIKYDKAYDIRELDDDNDDILSQNFYCVVRVEGMDGTWATQYFLPEPED</sequence>
<reference evidence="3" key="1">
    <citation type="journal article" date="2017" name="bioRxiv">
        <title>Comparative analysis of the genomes of Stylophora pistillata and Acropora digitifera provides evidence for extensive differences between species of corals.</title>
        <authorList>
            <person name="Voolstra C.R."/>
            <person name="Li Y."/>
            <person name="Liew Y.J."/>
            <person name="Baumgarten S."/>
            <person name="Zoccola D."/>
            <person name="Flot J.-F."/>
            <person name="Tambutte S."/>
            <person name="Allemand D."/>
            <person name="Aranda M."/>
        </authorList>
    </citation>
    <scope>NUCLEOTIDE SEQUENCE [LARGE SCALE GENOMIC DNA]</scope>
</reference>
<dbReference type="AlphaFoldDB" id="A0A2B4S807"/>